<dbReference type="InterPro" id="IPR000504">
    <property type="entry name" value="RRM_dom"/>
</dbReference>
<dbReference type="AlphaFoldDB" id="A0A653BQ21"/>
<dbReference type="PROSITE" id="PS50102">
    <property type="entry name" value="RRM"/>
    <property type="match status" value="1"/>
</dbReference>
<evidence type="ECO:0000259" key="4">
    <source>
        <dbReference type="PROSITE" id="PS50102"/>
    </source>
</evidence>
<sequence length="466" mass="51561">MYRTDKQFMTDPATISSRIYIGGIARTVIPGDLELVFGKYGKIVGMSINPTGFAFIQYEHEEEAQAAIEGENEATLHCKTLNVRKANPGSTPNAKIKQPHNTPKQKPPPPPTAASQQAPPVHNERDSKDESMEEERPNIRPPVSAPEPQQHRQGGRRGGRGGHGGPPGGKGAPASRSRSNERGAIRFEPPPHVMDSYNREPFGRNGRNDPPYRGPPPMFEAPPAPEKNDCEIIVVAKALTEYAEFIESKLKHLGLLVDLLFPNEDVPIGKVLANISSRGCLYAILVMPVNEEHRSLTLNILHGTPQEHRNMPVEDAMILISRDFEAYMKGEHLAPEIARSIMDRHPVPMQMLLNLLAENRQLTCVQYDRLITYLQERRDLQYEFEVAEGLVPDRQEGDSKQAELQNRIMNILNTKAAVQEIPASITAPDPPAAADPEATPILKDPTVQKALDSLLLGDMFKNIAGV</sequence>
<evidence type="ECO:0000313" key="6">
    <source>
        <dbReference type="Proteomes" id="UP000410492"/>
    </source>
</evidence>
<dbReference type="GO" id="GO:0003723">
    <property type="term" value="F:RNA binding"/>
    <property type="evidence" value="ECO:0007669"/>
    <property type="project" value="UniProtKB-UniRule"/>
</dbReference>
<name>A0A653BQ21_CALMS</name>
<dbReference type="PANTHER" id="PTHR23295">
    <property type="entry name" value="NUCLEAR RECEPTOR COACTIVATOR 5-RELATED"/>
    <property type="match status" value="1"/>
</dbReference>
<keyword evidence="6" id="KW-1185">Reference proteome</keyword>
<reference evidence="5 6" key="1">
    <citation type="submission" date="2019-01" db="EMBL/GenBank/DDBJ databases">
        <authorList>
            <person name="Sayadi A."/>
        </authorList>
    </citation>
    <scope>NUCLEOTIDE SEQUENCE [LARGE SCALE GENOMIC DNA]</scope>
</reference>
<organism evidence="5 6">
    <name type="scientific">Callosobruchus maculatus</name>
    <name type="common">Southern cowpea weevil</name>
    <name type="synonym">Pulse bruchid</name>
    <dbReference type="NCBI Taxonomy" id="64391"/>
    <lineage>
        <taxon>Eukaryota</taxon>
        <taxon>Metazoa</taxon>
        <taxon>Ecdysozoa</taxon>
        <taxon>Arthropoda</taxon>
        <taxon>Hexapoda</taxon>
        <taxon>Insecta</taxon>
        <taxon>Pterygota</taxon>
        <taxon>Neoptera</taxon>
        <taxon>Endopterygota</taxon>
        <taxon>Coleoptera</taxon>
        <taxon>Polyphaga</taxon>
        <taxon>Cucujiformia</taxon>
        <taxon>Chrysomeloidea</taxon>
        <taxon>Chrysomelidae</taxon>
        <taxon>Bruchinae</taxon>
        <taxon>Bruchini</taxon>
        <taxon>Callosobruchus</taxon>
    </lineage>
</organism>
<accession>A0A653BQ21</accession>
<feature type="compositionally biased region" description="Pro residues" evidence="3">
    <location>
        <begin position="212"/>
        <end position="225"/>
    </location>
</feature>
<feature type="compositionally biased region" description="Gly residues" evidence="3">
    <location>
        <begin position="161"/>
        <end position="171"/>
    </location>
</feature>
<feature type="domain" description="RRM" evidence="4">
    <location>
        <begin position="17"/>
        <end position="88"/>
    </location>
</feature>
<dbReference type="InterPro" id="IPR012677">
    <property type="entry name" value="Nucleotide-bd_a/b_plait_sf"/>
</dbReference>
<dbReference type="SUPFAM" id="SSF54928">
    <property type="entry name" value="RNA-binding domain, RBD"/>
    <property type="match status" value="1"/>
</dbReference>
<evidence type="ECO:0000256" key="3">
    <source>
        <dbReference type="SAM" id="MobiDB-lite"/>
    </source>
</evidence>
<evidence type="ECO:0000313" key="5">
    <source>
        <dbReference type="EMBL" id="VEN37599.1"/>
    </source>
</evidence>
<dbReference type="Gene3D" id="3.40.50.800">
    <property type="entry name" value="Anticodon-binding domain"/>
    <property type="match status" value="1"/>
</dbReference>
<feature type="compositionally biased region" description="Basic and acidic residues" evidence="3">
    <location>
        <begin position="122"/>
        <end position="138"/>
    </location>
</feature>
<keyword evidence="1 2" id="KW-0694">RNA-binding</keyword>
<protein>
    <recommendedName>
        <fullName evidence="4">RRM domain-containing protein</fullName>
    </recommendedName>
</protein>
<proteinExistence type="predicted"/>
<gene>
    <name evidence="5" type="ORF">CALMAC_LOCUS2799</name>
</gene>
<evidence type="ECO:0000256" key="1">
    <source>
        <dbReference type="ARBA" id="ARBA00022884"/>
    </source>
</evidence>
<dbReference type="SUPFAM" id="SSF52954">
    <property type="entry name" value="Class II aaRS ABD-related"/>
    <property type="match status" value="1"/>
</dbReference>
<evidence type="ECO:0000256" key="2">
    <source>
        <dbReference type="PROSITE-ProRule" id="PRU00176"/>
    </source>
</evidence>
<dbReference type="Gene3D" id="3.30.70.330">
    <property type="match status" value="1"/>
</dbReference>
<dbReference type="SMART" id="SM00360">
    <property type="entry name" value="RRM"/>
    <property type="match status" value="1"/>
</dbReference>
<dbReference type="PANTHER" id="PTHR23295:SF6">
    <property type="entry name" value="NEOSIN, ISOFORM A"/>
    <property type="match status" value="1"/>
</dbReference>
<dbReference type="OrthoDB" id="10044938at2759"/>
<dbReference type="EMBL" id="CAACVG010003545">
    <property type="protein sequence ID" value="VEN37599.1"/>
    <property type="molecule type" value="Genomic_DNA"/>
</dbReference>
<dbReference type="InterPro" id="IPR035979">
    <property type="entry name" value="RBD_domain_sf"/>
</dbReference>
<dbReference type="Pfam" id="PF00076">
    <property type="entry name" value="RRM_1"/>
    <property type="match status" value="1"/>
</dbReference>
<dbReference type="Proteomes" id="UP000410492">
    <property type="component" value="Unassembled WGS sequence"/>
</dbReference>
<dbReference type="InterPro" id="IPR052600">
    <property type="entry name" value="Nuc_rcpt_coact/corep"/>
</dbReference>
<feature type="region of interest" description="Disordered" evidence="3">
    <location>
        <begin position="84"/>
        <end position="225"/>
    </location>
</feature>
<dbReference type="InterPro" id="IPR036621">
    <property type="entry name" value="Anticodon-bd_dom_sf"/>
</dbReference>